<feature type="compositionally biased region" description="Low complexity" evidence="1">
    <location>
        <begin position="381"/>
        <end position="406"/>
    </location>
</feature>
<evidence type="ECO:0000313" key="3">
    <source>
        <dbReference type="EMBL" id="RZF33529.1"/>
    </source>
</evidence>
<sequence length="406" mass="45569">MLVSLCLIFFFSYLFNANGYPVQSRPTGLLTRLPDNWTVIGQSRRMHHPFAVPDPTQTLICRVMLPVLNLSSMMGVGGGGGGDNSLPLFILPGQPQFILRRRVSHQPDIDIEPWEVLAYTPNSNSQEPDITSLLAAPAPVLCVAPDRPRPHPVLLAPVPPLSPAEPSPQPFLRPPAESSLYTIQAAPPPHGFPVEPSVNPAILESLIYSAQNKPVFGSPDRVQQSPNGPPTHYKPHYDSTNLLQTLRNLRSLETTNGYDYSQQISLLDFILQLASEIIKEIRHDHKKDLPSQESLFETKDSNRQNTMPGCIIWQTNEIKEEEKEEEKQDEEKLEEDKEEGEKREDEKRGEDKQEETKQEEEKKKGEEEQEEGNQEEKQKESQNASKSSESLSKSEQVLSSTATPEA</sequence>
<feature type="compositionally biased region" description="Basic and acidic residues" evidence="1">
    <location>
        <begin position="317"/>
        <end position="330"/>
    </location>
</feature>
<dbReference type="OrthoDB" id="10508620at2759"/>
<proteinExistence type="predicted"/>
<reference evidence="3 4" key="1">
    <citation type="journal article" date="2017" name="Gigascience">
        <title>Genome sequence of the small brown planthopper, Laodelphax striatellus.</title>
        <authorList>
            <person name="Zhu J."/>
            <person name="Jiang F."/>
            <person name="Wang X."/>
            <person name="Yang P."/>
            <person name="Bao Y."/>
            <person name="Zhao W."/>
            <person name="Wang W."/>
            <person name="Lu H."/>
            <person name="Wang Q."/>
            <person name="Cui N."/>
            <person name="Li J."/>
            <person name="Chen X."/>
            <person name="Luo L."/>
            <person name="Yu J."/>
            <person name="Kang L."/>
            <person name="Cui F."/>
        </authorList>
    </citation>
    <scope>NUCLEOTIDE SEQUENCE [LARGE SCALE GENOMIC DNA]</scope>
    <source>
        <strain evidence="3">Lst14</strain>
    </source>
</reference>
<feature type="compositionally biased region" description="Basic and acidic residues" evidence="1">
    <location>
        <begin position="339"/>
        <end position="366"/>
    </location>
</feature>
<feature type="signal peptide" evidence="2">
    <location>
        <begin position="1"/>
        <end position="19"/>
    </location>
</feature>
<feature type="region of interest" description="Disordered" evidence="1">
    <location>
        <begin position="289"/>
        <end position="406"/>
    </location>
</feature>
<comment type="caution">
    <text evidence="3">The sequence shown here is derived from an EMBL/GenBank/DDBJ whole genome shotgun (WGS) entry which is preliminary data.</text>
</comment>
<feature type="chain" id="PRO_5019833576" evidence="2">
    <location>
        <begin position="20"/>
        <end position="406"/>
    </location>
</feature>
<evidence type="ECO:0000256" key="1">
    <source>
        <dbReference type="SAM" id="MobiDB-lite"/>
    </source>
</evidence>
<dbReference type="EMBL" id="QKKF02033706">
    <property type="protein sequence ID" value="RZF33529.1"/>
    <property type="molecule type" value="Genomic_DNA"/>
</dbReference>
<protein>
    <submittedName>
        <fullName evidence="3">Uncharacterized protein</fullName>
    </submittedName>
</protein>
<accession>A0A482WJ16</accession>
<evidence type="ECO:0000313" key="4">
    <source>
        <dbReference type="Proteomes" id="UP000291343"/>
    </source>
</evidence>
<keyword evidence="2" id="KW-0732">Signal</keyword>
<feature type="compositionally biased region" description="Basic and acidic residues" evidence="1">
    <location>
        <begin position="289"/>
        <end position="302"/>
    </location>
</feature>
<keyword evidence="4" id="KW-1185">Reference proteome</keyword>
<dbReference type="STRING" id="195883.A0A482WJ16"/>
<evidence type="ECO:0000256" key="2">
    <source>
        <dbReference type="SAM" id="SignalP"/>
    </source>
</evidence>
<name>A0A482WJ16_LAOST</name>
<gene>
    <name evidence="3" type="ORF">LSTR_LSTR008175</name>
</gene>
<dbReference type="InParanoid" id="A0A482WJ16"/>
<dbReference type="AlphaFoldDB" id="A0A482WJ16"/>
<dbReference type="Proteomes" id="UP000291343">
    <property type="component" value="Unassembled WGS sequence"/>
</dbReference>
<organism evidence="3 4">
    <name type="scientific">Laodelphax striatellus</name>
    <name type="common">Small brown planthopper</name>
    <name type="synonym">Delphax striatella</name>
    <dbReference type="NCBI Taxonomy" id="195883"/>
    <lineage>
        <taxon>Eukaryota</taxon>
        <taxon>Metazoa</taxon>
        <taxon>Ecdysozoa</taxon>
        <taxon>Arthropoda</taxon>
        <taxon>Hexapoda</taxon>
        <taxon>Insecta</taxon>
        <taxon>Pterygota</taxon>
        <taxon>Neoptera</taxon>
        <taxon>Paraneoptera</taxon>
        <taxon>Hemiptera</taxon>
        <taxon>Auchenorrhyncha</taxon>
        <taxon>Fulgoroidea</taxon>
        <taxon>Delphacidae</taxon>
        <taxon>Criomorphinae</taxon>
        <taxon>Laodelphax</taxon>
    </lineage>
</organism>